<name>A0AA47N0V2_MERPO</name>
<dbReference type="PANTHER" id="PTHR47535">
    <property type="entry name" value="MUSCLE-SPECIFIC PROTEIN 300 KDA, ISOFORM G"/>
    <property type="match status" value="1"/>
</dbReference>
<dbReference type="InterPro" id="IPR052403">
    <property type="entry name" value="LINC-complex_assoc"/>
</dbReference>
<evidence type="ECO:0000256" key="1">
    <source>
        <dbReference type="ARBA" id="ARBA00004370"/>
    </source>
</evidence>
<feature type="compositionally biased region" description="Polar residues" evidence="7">
    <location>
        <begin position="894"/>
        <end position="909"/>
    </location>
</feature>
<dbReference type="Gene3D" id="1.20.58.60">
    <property type="match status" value="2"/>
</dbReference>
<feature type="compositionally biased region" description="Basic and acidic residues" evidence="7">
    <location>
        <begin position="1020"/>
        <end position="1029"/>
    </location>
</feature>
<protein>
    <submittedName>
        <fullName evidence="9">Nesprin-3</fullName>
    </submittedName>
</protein>
<dbReference type="AlphaFoldDB" id="A0AA47N0V2"/>
<feature type="compositionally biased region" description="Basic and acidic residues" evidence="7">
    <location>
        <begin position="910"/>
        <end position="937"/>
    </location>
</feature>
<dbReference type="PANTHER" id="PTHR47535:SF2">
    <property type="entry name" value="NESPRIN-3"/>
    <property type="match status" value="1"/>
</dbReference>
<sequence length="1149" mass="128098">MTQQEQQEFRERLEDALSWMQVTQEQLRANDNTQGPRDALEARLKETEKIHSREHEGRVLVDMVLVAAEVLLQASNKDLSADTNAKLKDLKVQWEEISTDIIHCHSRIEWVWLHWNEYLKAHEEFEVWLARLRARLAAGVELQLGAREKLWQVDHQRVVLSDVCGQAPLLERLLDEAAALHGRTQDPSVEPTAQEALRQVYHDVRDGAKERLSLLQKMAEEHQMYLGCVDNFQTWLLSKTKELTELLERDDSPENRFHALQVLDSSVAGEEMTLRHVEGVAEAVQGNTSPAGAQQVAREAQELRQSWLRLRQDLSEAGEGLRASLDAHSQYLVRQQRLGQDIGRLQLLLQGLGRELEEGRGGAGAGGERADGNEEQLVGRWRKYTGVRNALISEEPQMEHLKAQLKDLFRFPEDSRHLSDDVLAVVKEHQSVKCRAVRLCSESESSLRQVLQDPLHFYTQWSEGVSQVLEASAEVTDFSHIAMLVQNIERLLKHSVQLEERLSLLQARADLLATVFGPQHAEGLGAELSAAAHNRDLLHTQLLQRKSQLQGVLSRTKQFGDAHEVIHCTLSELRDRLAVADVLQPDILTKKSKADQLGKESTYINTQIVVDATFNILDVVAKWPGSTRDPRILMGSGLRPYCLLFSSIYVRAHKNTRNRFHVLHGEIRLSPERESIVITVILKDLEDCDAHITALETLVSSSATNRTQFDRLFAEWKFLYKAVRVKVGESEDEIVEHEGFHEGLLSLEKWLMIMRQKLESFRGPSGDWSVEKRQPEAERALGEFPEKELQLHQTEARGLGVLEHTSKEGQVHILRDMKRLRESWMALHDLSLNLYRLLNSSTEELTPDLWRVDGLAGERKSALTIAPLPAGGEYTMALSRASSGEGSDEDAPRQSHNPWPRQVQSSARETNLKGLDDVDVGLRPHYDHVGRGARRVEEEGDGHDLGSWTEGGVKGGSSDAVGSSRSPGIALVTGLSMLSDTVGSTTTVTADRASDDLSPGASREYRRGQGSGTSSRRRAARAETPEGRRSGGPAAAEGLGQGRGAFTPFRRGAASPLQSSSSPQGPASMGAATASDLQEWNQSTTGSGGQAVSPAEYEARRREFEAWLLRQNELLSALLSTKGAKLGPKELKIRTDNLQVGASKSTFTF</sequence>
<dbReference type="InterPro" id="IPR057932">
    <property type="entry name" value="Spectrin_SYNE1_3"/>
</dbReference>
<keyword evidence="3" id="KW-0677">Repeat</keyword>
<dbReference type="InterPro" id="IPR018159">
    <property type="entry name" value="Spectrin/alpha-actinin"/>
</dbReference>
<dbReference type="GO" id="GO:0034993">
    <property type="term" value="C:meiotic nuclear membrane microtubule tethering complex"/>
    <property type="evidence" value="ECO:0007669"/>
    <property type="project" value="TreeGrafter"/>
</dbReference>
<accession>A0AA47N0V2</accession>
<keyword evidence="10" id="KW-1185">Reference proteome</keyword>
<evidence type="ECO:0000256" key="3">
    <source>
        <dbReference type="ARBA" id="ARBA00022737"/>
    </source>
</evidence>
<dbReference type="SUPFAM" id="SSF46966">
    <property type="entry name" value="Spectrin repeat"/>
    <property type="match status" value="3"/>
</dbReference>
<evidence type="ECO:0000256" key="2">
    <source>
        <dbReference type="ARBA" id="ARBA00022692"/>
    </source>
</evidence>
<comment type="caution">
    <text evidence="9">The sequence shown here is derived from an EMBL/GenBank/DDBJ whole genome shotgun (WGS) entry which is preliminary data.</text>
</comment>
<feature type="region of interest" description="Disordered" evidence="7">
    <location>
        <begin position="879"/>
        <end position="965"/>
    </location>
</feature>
<evidence type="ECO:0000313" key="9">
    <source>
        <dbReference type="EMBL" id="KAK0149785.1"/>
    </source>
</evidence>
<feature type="region of interest" description="Disordered" evidence="7">
    <location>
        <begin position="987"/>
        <end position="1075"/>
    </location>
</feature>
<evidence type="ECO:0000256" key="7">
    <source>
        <dbReference type="SAM" id="MobiDB-lite"/>
    </source>
</evidence>
<keyword evidence="6" id="KW-0175">Coiled coil</keyword>
<proteinExistence type="predicted"/>
<feature type="coiled-coil region" evidence="6">
    <location>
        <begin position="481"/>
        <end position="508"/>
    </location>
</feature>
<reference evidence="9" key="1">
    <citation type="journal article" date="2023" name="Front. Mar. Sci.">
        <title>A new Merluccius polli reference genome to investigate the effects of global change in West African waters.</title>
        <authorList>
            <person name="Mateo J.L."/>
            <person name="Blanco-Fernandez C."/>
            <person name="Garcia-Vazquez E."/>
            <person name="Machado-Schiaffino G."/>
        </authorList>
    </citation>
    <scope>NUCLEOTIDE SEQUENCE</scope>
    <source>
        <strain evidence="9">C29</strain>
        <tissue evidence="9">Fin</tissue>
    </source>
</reference>
<keyword evidence="5" id="KW-0472">Membrane</keyword>
<feature type="domain" description="Nesprin-1/3 spectrin repeats region" evidence="8">
    <location>
        <begin position="367"/>
        <end position="446"/>
    </location>
</feature>
<dbReference type="GO" id="GO:0005640">
    <property type="term" value="C:nuclear outer membrane"/>
    <property type="evidence" value="ECO:0007669"/>
    <property type="project" value="TreeGrafter"/>
</dbReference>
<evidence type="ECO:0000313" key="10">
    <source>
        <dbReference type="Proteomes" id="UP001174136"/>
    </source>
</evidence>
<feature type="compositionally biased region" description="Low complexity" evidence="7">
    <location>
        <begin position="1052"/>
        <end position="1072"/>
    </location>
</feature>
<gene>
    <name evidence="9" type="primary">SYNE3</name>
    <name evidence="9" type="ORF">N1851_009464</name>
</gene>
<dbReference type="GO" id="GO:0007097">
    <property type="term" value="P:nuclear migration"/>
    <property type="evidence" value="ECO:0007669"/>
    <property type="project" value="TreeGrafter"/>
</dbReference>
<dbReference type="SMART" id="SM00150">
    <property type="entry name" value="SPEC"/>
    <property type="match status" value="3"/>
</dbReference>
<keyword evidence="2" id="KW-0812">Transmembrane</keyword>
<evidence type="ECO:0000256" key="6">
    <source>
        <dbReference type="SAM" id="Coils"/>
    </source>
</evidence>
<dbReference type="GO" id="GO:0005737">
    <property type="term" value="C:cytoplasm"/>
    <property type="evidence" value="ECO:0007669"/>
    <property type="project" value="TreeGrafter"/>
</dbReference>
<evidence type="ECO:0000256" key="4">
    <source>
        <dbReference type="ARBA" id="ARBA00022989"/>
    </source>
</evidence>
<dbReference type="EMBL" id="JAOPHQ010001717">
    <property type="protein sequence ID" value="KAK0149785.1"/>
    <property type="molecule type" value="Genomic_DNA"/>
</dbReference>
<comment type="subcellular location">
    <subcellularLocation>
        <location evidence="1">Membrane</location>
    </subcellularLocation>
</comment>
<organism evidence="9 10">
    <name type="scientific">Merluccius polli</name>
    <name type="common">Benguela hake</name>
    <name type="synonym">Merluccius cadenati</name>
    <dbReference type="NCBI Taxonomy" id="89951"/>
    <lineage>
        <taxon>Eukaryota</taxon>
        <taxon>Metazoa</taxon>
        <taxon>Chordata</taxon>
        <taxon>Craniata</taxon>
        <taxon>Vertebrata</taxon>
        <taxon>Euteleostomi</taxon>
        <taxon>Actinopterygii</taxon>
        <taxon>Neopterygii</taxon>
        <taxon>Teleostei</taxon>
        <taxon>Neoteleostei</taxon>
        <taxon>Acanthomorphata</taxon>
        <taxon>Zeiogadaria</taxon>
        <taxon>Gadariae</taxon>
        <taxon>Gadiformes</taxon>
        <taxon>Gadoidei</taxon>
        <taxon>Merlucciidae</taxon>
        <taxon>Merluccius</taxon>
    </lineage>
</organism>
<dbReference type="Pfam" id="PF25803">
    <property type="entry name" value="Spectrin_SYNE1_2"/>
    <property type="match status" value="1"/>
</dbReference>
<keyword evidence="4" id="KW-1133">Transmembrane helix</keyword>
<dbReference type="Proteomes" id="UP001174136">
    <property type="component" value="Unassembled WGS sequence"/>
</dbReference>
<evidence type="ECO:0000259" key="8">
    <source>
        <dbReference type="Pfam" id="PF25803"/>
    </source>
</evidence>
<evidence type="ECO:0000256" key="5">
    <source>
        <dbReference type="ARBA" id="ARBA00023136"/>
    </source>
</evidence>
<dbReference type="GO" id="GO:0051015">
    <property type="term" value="F:actin filament binding"/>
    <property type="evidence" value="ECO:0007669"/>
    <property type="project" value="TreeGrafter"/>
</dbReference>